<evidence type="ECO:0000256" key="1">
    <source>
        <dbReference type="ARBA" id="ARBA00004123"/>
    </source>
</evidence>
<dbReference type="Pfam" id="PF04218">
    <property type="entry name" value="CENP-B_N"/>
    <property type="match status" value="1"/>
</dbReference>
<gene>
    <name evidence="6" type="primary">TIGD4-L5</name>
    <name evidence="6" type="ORF">Hamer_G010064</name>
</gene>
<feature type="compositionally biased region" description="Basic and acidic residues" evidence="4">
    <location>
        <begin position="406"/>
        <end position="421"/>
    </location>
</feature>
<dbReference type="GO" id="GO:0003677">
    <property type="term" value="F:DNA binding"/>
    <property type="evidence" value="ECO:0007669"/>
    <property type="project" value="UniProtKB-KW"/>
</dbReference>
<dbReference type="InterPro" id="IPR007889">
    <property type="entry name" value="HTH_Psq"/>
</dbReference>
<evidence type="ECO:0000313" key="6">
    <source>
        <dbReference type="EMBL" id="KAG7157213.1"/>
    </source>
</evidence>
<accession>A0A8J5JMJ3</accession>
<dbReference type="Gene3D" id="1.10.10.60">
    <property type="entry name" value="Homeodomain-like"/>
    <property type="match status" value="2"/>
</dbReference>
<evidence type="ECO:0000259" key="5">
    <source>
        <dbReference type="PROSITE" id="PS51253"/>
    </source>
</evidence>
<dbReference type="PROSITE" id="PS51253">
    <property type="entry name" value="HTH_CENPB"/>
    <property type="match status" value="1"/>
</dbReference>
<feature type="region of interest" description="Disordered" evidence="4">
    <location>
        <begin position="166"/>
        <end position="186"/>
    </location>
</feature>
<dbReference type="SUPFAM" id="SSF46689">
    <property type="entry name" value="Homeodomain-like"/>
    <property type="match status" value="2"/>
</dbReference>
<dbReference type="InterPro" id="IPR006600">
    <property type="entry name" value="HTH_CenpB_DNA-bd_dom"/>
</dbReference>
<feature type="region of interest" description="Disordered" evidence="4">
    <location>
        <begin position="201"/>
        <end position="226"/>
    </location>
</feature>
<organism evidence="6 7">
    <name type="scientific">Homarus americanus</name>
    <name type="common">American lobster</name>
    <dbReference type="NCBI Taxonomy" id="6706"/>
    <lineage>
        <taxon>Eukaryota</taxon>
        <taxon>Metazoa</taxon>
        <taxon>Ecdysozoa</taxon>
        <taxon>Arthropoda</taxon>
        <taxon>Crustacea</taxon>
        <taxon>Multicrustacea</taxon>
        <taxon>Malacostraca</taxon>
        <taxon>Eumalacostraca</taxon>
        <taxon>Eucarida</taxon>
        <taxon>Decapoda</taxon>
        <taxon>Pleocyemata</taxon>
        <taxon>Astacidea</taxon>
        <taxon>Nephropoidea</taxon>
        <taxon>Nephropidae</taxon>
        <taxon>Homarus</taxon>
    </lineage>
</organism>
<evidence type="ECO:0000313" key="7">
    <source>
        <dbReference type="Proteomes" id="UP000747542"/>
    </source>
</evidence>
<keyword evidence="2" id="KW-0238">DNA-binding</keyword>
<keyword evidence="3" id="KW-0539">Nucleus</keyword>
<reference evidence="6" key="1">
    <citation type="journal article" date="2021" name="Sci. Adv.">
        <title>The American lobster genome reveals insights on longevity, neural, and immune adaptations.</title>
        <authorList>
            <person name="Polinski J.M."/>
            <person name="Zimin A.V."/>
            <person name="Clark K.F."/>
            <person name="Kohn A.B."/>
            <person name="Sadowski N."/>
            <person name="Timp W."/>
            <person name="Ptitsyn A."/>
            <person name="Khanna P."/>
            <person name="Romanova D.Y."/>
            <person name="Williams P."/>
            <person name="Greenwood S.J."/>
            <person name="Moroz L.L."/>
            <person name="Walt D.R."/>
            <person name="Bodnar A.G."/>
        </authorList>
    </citation>
    <scope>NUCLEOTIDE SEQUENCE</scope>
    <source>
        <strain evidence="6">GMGI-L3</strain>
    </source>
</reference>
<dbReference type="AlphaFoldDB" id="A0A8J5JMJ3"/>
<comment type="caution">
    <text evidence="6">The sequence shown here is derived from an EMBL/GenBank/DDBJ whole genome shotgun (WGS) entry which is preliminary data.</text>
</comment>
<dbReference type="InterPro" id="IPR009057">
    <property type="entry name" value="Homeodomain-like_sf"/>
</dbReference>
<evidence type="ECO:0000256" key="3">
    <source>
        <dbReference type="ARBA" id="ARBA00023242"/>
    </source>
</evidence>
<name>A0A8J5JMJ3_HOMAM</name>
<dbReference type="Proteomes" id="UP000747542">
    <property type="component" value="Unassembled WGS sequence"/>
</dbReference>
<dbReference type="Pfam" id="PF03221">
    <property type="entry name" value="HTH_Tnp_Tc5"/>
    <property type="match status" value="1"/>
</dbReference>
<dbReference type="GO" id="GO:0005634">
    <property type="term" value="C:nucleus"/>
    <property type="evidence" value="ECO:0007669"/>
    <property type="project" value="UniProtKB-SubCell"/>
</dbReference>
<dbReference type="EMBL" id="JAHLQT010037907">
    <property type="protein sequence ID" value="KAG7157213.1"/>
    <property type="molecule type" value="Genomic_DNA"/>
</dbReference>
<feature type="compositionally biased region" description="Basic residues" evidence="4">
    <location>
        <begin position="422"/>
        <end position="432"/>
    </location>
</feature>
<feature type="region of interest" description="Disordered" evidence="4">
    <location>
        <begin position="400"/>
        <end position="439"/>
    </location>
</feature>
<protein>
    <submittedName>
        <fullName evidence="6">Tigger transposable element-derived protein 4-like 5</fullName>
    </submittedName>
</protein>
<comment type="subcellular location">
    <subcellularLocation>
        <location evidence="1">Nucleus</location>
    </subcellularLocation>
</comment>
<evidence type="ECO:0000256" key="2">
    <source>
        <dbReference type="ARBA" id="ARBA00023125"/>
    </source>
</evidence>
<feature type="compositionally biased region" description="Low complexity" evidence="4">
    <location>
        <begin position="175"/>
        <end position="185"/>
    </location>
</feature>
<sequence length="439" mass="50536">MEGDHIIDITMSLLSVLEFKTSYKGKDSFLLYVKTKVIFTGNPNDMVVKDDFFQNYYKFCMETELPYALSLNIAKHLKGSGFVSRRQGPNGNQRFCYVGVAWPKGIDYTTVHPGQAGRKRKLLKPEEDRKRKMKLFEKSKKKLHDTEPYILEWDWTKQALIYTKKEDESTPQAMSEGNENNNESTELVKELDSHVQAQLSVGQENSQEPTEKIPDFGTPIPGPAAQRQIKKRKSLTYAENLEVVKQIDGRKLKRAVALTYGINESTIRGIYKKKDHNVKHMELAQTKALAQACRSPHQLLMKTEQLLKRYVQKHGRRNMAVETRDLMDTAKQLYQKLARKWKVANPPAFNASKGWIENFKSRHQAEVELAAEEARHVAGRGFDETTEDDIRAMLEPVMPTAEDIMEEGRQAGRGRQTEQRRQPRSTTRRTAHVKSQEDH</sequence>
<proteinExistence type="predicted"/>
<evidence type="ECO:0000256" key="4">
    <source>
        <dbReference type="SAM" id="MobiDB-lite"/>
    </source>
</evidence>
<feature type="domain" description="HTH CENPB-type" evidence="5">
    <location>
        <begin position="291"/>
        <end position="369"/>
    </location>
</feature>
<keyword evidence="7" id="KW-1185">Reference proteome</keyword>